<dbReference type="EMBL" id="RCMV01000288">
    <property type="protein sequence ID" value="KAG3219932.1"/>
    <property type="molecule type" value="Genomic_DNA"/>
</dbReference>
<dbReference type="EMBL" id="RCML01000665">
    <property type="protein sequence ID" value="KAG2971496.1"/>
    <property type="molecule type" value="Genomic_DNA"/>
</dbReference>
<dbReference type="EMBL" id="MJFZ01000717">
    <property type="protein sequence ID" value="RAW25740.1"/>
    <property type="molecule type" value="Genomic_DNA"/>
</dbReference>
<reference evidence="6 7" key="1">
    <citation type="submission" date="2018-01" db="EMBL/GenBank/DDBJ databases">
        <title>Draft genome of the strawberry crown rot pathogen Phytophthora cactorum.</title>
        <authorList>
            <person name="Armitage A.D."/>
            <person name="Lysoe E."/>
            <person name="Nellist C.F."/>
            <person name="Harrison R.J."/>
            <person name="Brurberg M.B."/>
        </authorList>
    </citation>
    <scope>NUCLEOTIDE SEQUENCE [LARGE SCALE GENOMIC DNA]</scope>
    <source>
        <strain evidence="6 7">10300</strain>
    </source>
</reference>
<evidence type="ECO:0000313" key="5">
    <source>
        <dbReference type="EMBL" id="KAG3219932.1"/>
    </source>
</evidence>
<evidence type="ECO:0000313" key="7">
    <source>
        <dbReference type="Proteomes" id="UP000251314"/>
    </source>
</evidence>
<comment type="caution">
    <text evidence="6">The sequence shown here is derived from an EMBL/GenBank/DDBJ whole genome shotgun (WGS) entry which is preliminary data.</text>
</comment>
<evidence type="ECO:0000313" key="1">
    <source>
        <dbReference type="EMBL" id="KAG2858961.1"/>
    </source>
</evidence>
<dbReference type="OrthoDB" id="10367942at2759"/>
<gene>
    <name evidence="6" type="ORF">PC110_g17842</name>
    <name evidence="1" type="ORF">PC113_g9348</name>
    <name evidence="2" type="ORF">PC115_g15759</name>
    <name evidence="3" type="ORF">PC117_g17389</name>
    <name evidence="4" type="ORF">PC118_g16235</name>
    <name evidence="5" type="ORF">PC129_g9297</name>
</gene>
<dbReference type="VEuPathDB" id="FungiDB:PC110_g17842"/>
<accession>A0A329RN30</accession>
<dbReference type="Proteomes" id="UP000735874">
    <property type="component" value="Unassembled WGS sequence"/>
</dbReference>
<dbReference type="Proteomes" id="UP000697107">
    <property type="component" value="Unassembled WGS sequence"/>
</dbReference>
<keyword evidence="7" id="KW-1185">Reference proteome</keyword>
<protein>
    <submittedName>
        <fullName evidence="6">Uncharacterized protein</fullName>
    </submittedName>
</protein>
<dbReference type="Proteomes" id="UP000774804">
    <property type="component" value="Unassembled WGS sequence"/>
</dbReference>
<evidence type="ECO:0000313" key="2">
    <source>
        <dbReference type="EMBL" id="KAG2901823.1"/>
    </source>
</evidence>
<evidence type="ECO:0000313" key="6">
    <source>
        <dbReference type="EMBL" id="RAW25740.1"/>
    </source>
</evidence>
<dbReference type="Proteomes" id="UP000736787">
    <property type="component" value="Unassembled WGS sequence"/>
</dbReference>
<dbReference type="Proteomes" id="UP000760860">
    <property type="component" value="Unassembled WGS sequence"/>
</dbReference>
<name>A0A329RN30_9STRA</name>
<organism evidence="6 7">
    <name type="scientific">Phytophthora cactorum</name>
    <dbReference type="NCBI Taxonomy" id="29920"/>
    <lineage>
        <taxon>Eukaryota</taxon>
        <taxon>Sar</taxon>
        <taxon>Stramenopiles</taxon>
        <taxon>Oomycota</taxon>
        <taxon>Peronosporomycetes</taxon>
        <taxon>Peronosporales</taxon>
        <taxon>Peronosporaceae</taxon>
        <taxon>Phytophthora</taxon>
    </lineage>
</organism>
<dbReference type="EMBL" id="RCMK01000653">
    <property type="protein sequence ID" value="KAG2917556.1"/>
    <property type="molecule type" value="Genomic_DNA"/>
</dbReference>
<dbReference type="EMBL" id="RCMI01000656">
    <property type="protein sequence ID" value="KAG2901823.1"/>
    <property type="molecule type" value="Genomic_DNA"/>
</dbReference>
<evidence type="ECO:0000313" key="3">
    <source>
        <dbReference type="EMBL" id="KAG2917556.1"/>
    </source>
</evidence>
<reference evidence="1" key="2">
    <citation type="submission" date="2018-10" db="EMBL/GenBank/DDBJ databases">
        <title>Effector identification in a new, highly contiguous assembly of the strawberry crown rot pathogen Phytophthora cactorum.</title>
        <authorList>
            <person name="Armitage A.D."/>
            <person name="Nellist C.F."/>
            <person name="Bates H."/>
            <person name="Vickerstaff R.J."/>
            <person name="Harrison R.J."/>
        </authorList>
    </citation>
    <scope>NUCLEOTIDE SEQUENCE</scope>
    <source>
        <strain evidence="1">15-7</strain>
        <strain evidence="2">4032</strain>
        <strain evidence="3">4040</strain>
        <strain evidence="4">P415</strain>
        <strain evidence="5">P421</strain>
    </source>
</reference>
<sequence>MADGSETETAAGAIAARDEMRKEKKVVMEWAAQGLKPKRIFSAFPSASVSTRLRHRP</sequence>
<proteinExistence type="predicted"/>
<dbReference type="EMBL" id="RCMG01000233">
    <property type="protein sequence ID" value="KAG2858961.1"/>
    <property type="molecule type" value="Genomic_DNA"/>
</dbReference>
<dbReference type="Proteomes" id="UP000251314">
    <property type="component" value="Unassembled WGS sequence"/>
</dbReference>
<dbReference type="AlphaFoldDB" id="A0A329RN30"/>
<evidence type="ECO:0000313" key="4">
    <source>
        <dbReference type="EMBL" id="KAG2971496.1"/>
    </source>
</evidence>